<dbReference type="Proteomes" id="UP000290759">
    <property type="component" value="Unassembled WGS sequence"/>
</dbReference>
<comment type="caution">
    <text evidence="1">The sequence shown here is derived from an EMBL/GenBank/DDBJ whole genome shotgun (WGS) entry which is preliminary data.</text>
</comment>
<dbReference type="InterPro" id="IPR003477">
    <property type="entry name" value="PemK-like"/>
</dbReference>
<dbReference type="EMBL" id="QYBB01000052">
    <property type="protein sequence ID" value="RYC29456.1"/>
    <property type="molecule type" value="Genomic_DNA"/>
</dbReference>
<name>A0A4Q2U3W1_9HYPH</name>
<accession>A0A4Q2U3W1</accession>
<dbReference type="Pfam" id="PF02452">
    <property type="entry name" value="PemK_toxin"/>
    <property type="match status" value="1"/>
</dbReference>
<protein>
    <recommendedName>
        <fullName evidence="3">Type II toxin-antitoxin system PemK/MazF family toxin</fullName>
    </recommendedName>
</protein>
<gene>
    <name evidence="1" type="ORF">D3273_23960</name>
</gene>
<proteinExistence type="predicted"/>
<evidence type="ECO:0000313" key="1">
    <source>
        <dbReference type="EMBL" id="RYC29456.1"/>
    </source>
</evidence>
<reference evidence="1 2" key="1">
    <citation type="submission" date="2018-12" db="EMBL/GenBank/DDBJ databases">
        <authorList>
            <person name="Grouzdev D.S."/>
            <person name="Krutkina M.S."/>
        </authorList>
    </citation>
    <scope>NUCLEOTIDE SEQUENCE [LARGE SCALE GENOMIC DNA]</scope>
    <source>
        <strain evidence="1 2">RmlP026</strain>
    </source>
</reference>
<organism evidence="1 2">
    <name type="scientific">Lichenibacterium minor</name>
    <dbReference type="NCBI Taxonomy" id="2316528"/>
    <lineage>
        <taxon>Bacteria</taxon>
        <taxon>Pseudomonadati</taxon>
        <taxon>Pseudomonadota</taxon>
        <taxon>Alphaproteobacteria</taxon>
        <taxon>Hyphomicrobiales</taxon>
        <taxon>Lichenihabitantaceae</taxon>
        <taxon>Lichenibacterium</taxon>
    </lineage>
</organism>
<sequence length="141" mass="15067">GGLRHVRSSAHRPRLQNSTSSVDATFWKRRPVIVIAGDGTLSGAVQVVPCSSQPQGSNRWAHPLVTAIDGVGPSWAICDKVGTVAVSRLAIDANHSRPRRLTQEEFTAVLGLVLARLPRLQAPRLVPDLQAGVEPSDLVEA</sequence>
<feature type="non-terminal residue" evidence="1">
    <location>
        <position position="1"/>
    </location>
</feature>
<dbReference type="RefSeq" id="WP_207210886.1">
    <property type="nucleotide sequence ID" value="NZ_QYBB01000052.1"/>
</dbReference>
<dbReference type="AlphaFoldDB" id="A0A4Q2U3W1"/>
<dbReference type="SUPFAM" id="SSF50118">
    <property type="entry name" value="Cell growth inhibitor/plasmid maintenance toxic component"/>
    <property type="match status" value="1"/>
</dbReference>
<dbReference type="InterPro" id="IPR011067">
    <property type="entry name" value="Plasmid_toxin/cell-grow_inhib"/>
</dbReference>
<reference evidence="1 2" key="2">
    <citation type="submission" date="2019-02" db="EMBL/GenBank/DDBJ databases">
        <title>'Lichenibacterium ramalinii' gen. nov. sp. nov., 'Lichenibacterium minor' gen. nov. sp. nov.</title>
        <authorList>
            <person name="Pankratov T."/>
        </authorList>
    </citation>
    <scope>NUCLEOTIDE SEQUENCE [LARGE SCALE GENOMIC DNA]</scope>
    <source>
        <strain evidence="1 2">RmlP026</strain>
    </source>
</reference>
<keyword evidence="2" id="KW-1185">Reference proteome</keyword>
<evidence type="ECO:0000313" key="2">
    <source>
        <dbReference type="Proteomes" id="UP000290759"/>
    </source>
</evidence>
<dbReference type="GO" id="GO:0003677">
    <property type="term" value="F:DNA binding"/>
    <property type="evidence" value="ECO:0007669"/>
    <property type="project" value="InterPro"/>
</dbReference>
<evidence type="ECO:0008006" key="3">
    <source>
        <dbReference type="Google" id="ProtNLM"/>
    </source>
</evidence>
<dbReference type="Gene3D" id="2.30.30.110">
    <property type="match status" value="1"/>
</dbReference>